<evidence type="ECO:0000256" key="7">
    <source>
        <dbReference type="ARBA" id="ARBA00023014"/>
    </source>
</evidence>
<dbReference type="Gene3D" id="3.40.50.280">
    <property type="entry name" value="Cobalamin-binding domain"/>
    <property type="match status" value="1"/>
</dbReference>
<dbReference type="GO" id="GO:0031419">
    <property type="term" value="F:cobalamin binding"/>
    <property type="evidence" value="ECO:0007669"/>
    <property type="project" value="InterPro"/>
</dbReference>
<proteinExistence type="predicted"/>
<dbReference type="CDD" id="cd01335">
    <property type="entry name" value="Radical_SAM"/>
    <property type="match status" value="1"/>
</dbReference>
<protein>
    <submittedName>
        <fullName evidence="10">Uncharacterized protein</fullName>
    </submittedName>
</protein>
<dbReference type="InterPro" id="IPR007197">
    <property type="entry name" value="rSAM"/>
</dbReference>
<feature type="non-terminal residue" evidence="10">
    <location>
        <position position="1"/>
    </location>
</feature>
<dbReference type="GO" id="GO:0046872">
    <property type="term" value="F:metal ion binding"/>
    <property type="evidence" value="ECO:0007669"/>
    <property type="project" value="UniProtKB-KW"/>
</dbReference>
<dbReference type="PROSITE" id="PS51332">
    <property type="entry name" value="B12_BINDING"/>
    <property type="match status" value="1"/>
</dbReference>
<keyword evidence="5" id="KW-0479">Metal-binding</keyword>
<comment type="cofactor">
    <cofactor evidence="1">
        <name>[4Fe-4S] cluster</name>
        <dbReference type="ChEBI" id="CHEBI:49883"/>
    </cofactor>
</comment>
<dbReference type="SFLD" id="SFLDG01123">
    <property type="entry name" value="methyltransferase_(Class_B)"/>
    <property type="match status" value="1"/>
</dbReference>
<evidence type="ECO:0000256" key="2">
    <source>
        <dbReference type="ARBA" id="ARBA00022603"/>
    </source>
</evidence>
<keyword evidence="4" id="KW-0949">S-adenosyl-L-methionine</keyword>
<dbReference type="GO" id="GO:0003824">
    <property type="term" value="F:catalytic activity"/>
    <property type="evidence" value="ECO:0007669"/>
    <property type="project" value="InterPro"/>
</dbReference>
<dbReference type="InterPro" id="IPR036724">
    <property type="entry name" value="Cobalamin-bd_sf"/>
</dbReference>
<dbReference type="InterPro" id="IPR006158">
    <property type="entry name" value="Cobalamin-bd"/>
</dbReference>
<evidence type="ECO:0000256" key="3">
    <source>
        <dbReference type="ARBA" id="ARBA00022679"/>
    </source>
</evidence>
<dbReference type="InterPro" id="IPR023404">
    <property type="entry name" value="rSAM_horseshoe"/>
</dbReference>
<sequence>AGYLLQYGYDIKILDANATYLTIEDIVKELKKDPPDLVGLYTISYNYPVIEVLSKGIREAVPDLKIVAGGPHVTFMSEETLRETPIDFCCLGEAEESLHELIQHLEDGSKDFSGIEGLAYKTPEGEIIKNSERVRIKDLDELPFPAIHLLPPLEIYKPYLLHHKRTPLMTVATSRGCPYKCVFCETPSGKIVRAHSPEYVVDYMKFLNKQFGVREVTFLDDTFTLNEKRVFKICDLINKSDLDITWYGTAHANVRDMDMFKAMKSAGCWIVALGVESGNQKVIDLMQKGTTKENMRATSQGILDANLKLKTFFVLGNPGDTVDTIEETIKFAIDLKGHYPVFSLMTPFPGAPLWESADKYGSFDRSSFDRLTLATEDPVFIPHGLTGTLLLEKQKEAFKRAYFNPAMALRHLKGLDSVEDGIKLVKAFVAYMQVQFTHINVQQKINSKIEAS</sequence>
<dbReference type="EMBL" id="UINC01042284">
    <property type="protein sequence ID" value="SVB44701.1"/>
    <property type="molecule type" value="Genomic_DNA"/>
</dbReference>
<dbReference type="SFLD" id="SFLDS00029">
    <property type="entry name" value="Radical_SAM"/>
    <property type="match status" value="1"/>
</dbReference>
<evidence type="ECO:0000256" key="5">
    <source>
        <dbReference type="ARBA" id="ARBA00022723"/>
    </source>
</evidence>
<organism evidence="10">
    <name type="scientific">marine metagenome</name>
    <dbReference type="NCBI Taxonomy" id="408172"/>
    <lineage>
        <taxon>unclassified sequences</taxon>
        <taxon>metagenomes</taxon>
        <taxon>ecological metagenomes</taxon>
    </lineage>
</organism>
<name>A0A382E3Y5_9ZZZZ</name>
<evidence type="ECO:0000256" key="4">
    <source>
        <dbReference type="ARBA" id="ARBA00022691"/>
    </source>
</evidence>
<evidence type="ECO:0000259" key="9">
    <source>
        <dbReference type="PROSITE" id="PS51918"/>
    </source>
</evidence>
<keyword evidence="2" id="KW-0489">Methyltransferase</keyword>
<dbReference type="CDD" id="cd02068">
    <property type="entry name" value="radical_SAM_B12_BD"/>
    <property type="match status" value="1"/>
</dbReference>
<dbReference type="SMART" id="SM00729">
    <property type="entry name" value="Elp3"/>
    <property type="match status" value="1"/>
</dbReference>
<dbReference type="PANTHER" id="PTHR43409">
    <property type="entry name" value="ANAEROBIC MAGNESIUM-PROTOPORPHYRIN IX MONOMETHYL ESTER CYCLASE-RELATED"/>
    <property type="match status" value="1"/>
</dbReference>
<dbReference type="InterPro" id="IPR051198">
    <property type="entry name" value="BchE-like"/>
</dbReference>
<dbReference type="Pfam" id="PF04055">
    <property type="entry name" value="Radical_SAM"/>
    <property type="match status" value="1"/>
</dbReference>
<evidence type="ECO:0000256" key="1">
    <source>
        <dbReference type="ARBA" id="ARBA00001966"/>
    </source>
</evidence>
<evidence type="ECO:0000256" key="6">
    <source>
        <dbReference type="ARBA" id="ARBA00023004"/>
    </source>
</evidence>
<dbReference type="PANTHER" id="PTHR43409:SF7">
    <property type="entry name" value="BLL1977 PROTEIN"/>
    <property type="match status" value="1"/>
</dbReference>
<evidence type="ECO:0000259" key="8">
    <source>
        <dbReference type="PROSITE" id="PS51332"/>
    </source>
</evidence>
<feature type="domain" description="B12-binding" evidence="8">
    <location>
        <begin position="1"/>
        <end position="112"/>
    </location>
</feature>
<keyword evidence="7" id="KW-0411">Iron-sulfur</keyword>
<dbReference type="PROSITE" id="PS51918">
    <property type="entry name" value="RADICAL_SAM"/>
    <property type="match status" value="1"/>
</dbReference>
<gene>
    <name evidence="10" type="ORF">METZ01_LOCUS197555</name>
</gene>
<keyword evidence="6" id="KW-0408">Iron</keyword>
<reference evidence="10" key="1">
    <citation type="submission" date="2018-05" db="EMBL/GenBank/DDBJ databases">
        <authorList>
            <person name="Lanie J.A."/>
            <person name="Ng W.-L."/>
            <person name="Kazmierczak K.M."/>
            <person name="Andrzejewski T.M."/>
            <person name="Davidsen T.M."/>
            <person name="Wayne K.J."/>
            <person name="Tettelin H."/>
            <person name="Glass J.I."/>
            <person name="Rusch D."/>
            <person name="Podicherti R."/>
            <person name="Tsui H.-C.T."/>
            <person name="Winkler M.E."/>
        </authorList>
    </citation>
    <scope>NUCLEOTIDE SEQUENCE</scope>
</reference>
<dbReference type="SUPFAM" id="SSF102114">
    <property type="entry name" value="Radical SAM enzymes"/>
    <property type="match status" value="1"/>
</dbReference>
<dbReference type="SUPFAM" id="SSF52242">
    <property type="entry name" value="Cobalamin (vitamin B12)-binding domain"/>
    <property type="match status" value="1"/>
</dbReference>
<dbReference type="GO" id="GO:0051539">
    <property type="term" value="F:4 iron, 4 sulfur cluster binding"/>
    <property type="evidence" value="ECO:0007669"/>
    <property type="project" value="UniProtKB-KW"/>
</dbReference>
<dbReference type="InterPro" id="IPR058240">
    <property type="entry name" value="rSAM_sf"/>
</dbReference>
<feature type="domain" description="Radical SAM core" evidence="9">
    <location>
        <begin position="163"/>
        <end position="400"/>
    </location>
</feature>
<accession>A0A382E3Y5</accession>
<dbReference type="InterPro" id="IPR034466">
    <property type="entry name" value="Methyltransferase_Class_B"/>
</dbReference>
<dbReference type="AlphaFoldDB" id="A0A382E3Y5"/>
<dbReference type="Pfam" id="PF02310">
    <property type="entry name" value="B12-binding"/>
    <property type="match status" value="1"/>
</dbReference>
<dbReference type="Gene3D" id="3.80.30.20">
    <property type="entry name" value="tm_1862 like domain"/>
    <property type="match status" value="1"/>
</dbReference>
<keyword evidence="3" id="KW-0808">Transferase</keyword>
<dbReference type="SFLD" id="SFLDG01082">
    <property type="entry name" value="B12-binding_domain_containing"/>
    <property type="match status" value="1"/>
</dbReference>
<evidence type="ECO:0000313" key="10">
    <source>
        <dbReference type="EMBL" id="SVB44701.1"/>
    </source>
</evidence>
<dbReference type="InterPro" id="IPR006638">
    <property type="entry name" value="Elp3/MiaA/NifB-like_rSAM"/>
</dbReference>